<feature type="region of interest" description="Disordered" evidence="1">
    <location>
        <begin position="74"/>
        <end position="106"/>
    </location>
</feature>
<evidence type="ECO:0000256" key="1">
    <source>
        <dbReference type="SAM" id="MobiDB-lite"/>
    </source>
</evidence>
<organism evidence="3 4">
    <name type="scientific">Aspergillus pseudodeflectus</name>
    <dbReference type="NCBI Taxonomy" id="176178"/>
    <lineage>
        <taxon>Eukaryota</taxon>
        <taxon>Fungi</taxon>
        <taxon>Dikarya</taxon>
        <taxon>Ascomycota</taxon>
        <taxon>Pezizomycotina</taxon>
        <taxon>Eurotiomycetes</taxon>
        <taxon>Eurotiomycetidae</taxon>
        <taxon>Eurotiales</taxon>
        <taxon>Aspergillaceae</taxon>
        <taxon>Aspergillus</taxon>
        <taxon>Aspergillus subgen. Nidulantes</taxon>
    </lineage>
</organism>
<feature type="transmembrane region" description="Helical" evidence="2">
    <location>
        <begin position="50"/>
        <end position="68"/>
    </location>
</feature>
<keyword evidence="2" id="KW-1133">Transmembrane helix</keyword>
<dbReference type="Proteomes" id="UP001610444">
    <property type="component" value="Unassembled WGS sequence"/>
</dbReference>
<dbReference type="EMBL" id="JBFXLR010000036">
    <property type="protein sequence ID" value="KAL2845587.1"/>
    <property type="molecule type" value="Genomic_DNA"/>
</dbReference>
<dbReference type="RefSeq" id="XP_070896721.1">
    <property type="nucleotide sequence ID" value="XM_071036333.1"/>
</dbReference>
<evidence type="ECO:0000313" key="4">
    <source>
        <dbReference type="Proteomes" id="UP001610444"/>
    </source>
</evidence>
<accession>A0ABR4JZT1</accession>
<sequence>MGLVQAQAKWMETCLGIADAKRGRPPESGGGEESRLGSARRRCRLFDFRLSAAVRGLLLLLLLLLLHGEIEGRTRTRSEKDGDEDTISHPGAIGRMRGRKGLNKSSDVPLRRVDCDLRW</sequence>
<proteinExistence type="predicted"/>
<dbReference type="GeneID" id="98151497"/>
<reference evidence="3 4" key="1">
    <citation type="submission" date="2024-07" db="EMBL/GenBank/DDBJ databases">
        <title>Section-level genome sequencing and comparative genomics of Aspergillus sections Usti and Cavernicolus.</title>
        <authorList>
            <consortium name="Lawrence Berkeley National Laboratory"/>
            <person name="Nybo J.L."/>
            <person name="Vesth T.C."/>
            <person name="Theobald S."/>
            <person name="Frisvad J.C."/>
            <person name="Larsen T.O."/>
            <person name="Kjaerboelling I."/>
            <person name="Rothschild-Mancinelli K."/>
            <person name="Lyhne E.K."/>
            <person name="Kogle M.E."/>
            <person name="Barry K."/>
            <person name="Clum A."/>
            <person name="Na H."/>
            <person name="Ledsgaard L."/>
            <person name="Lin J."/>
            <person name="Lipzen A."/>
            <person name="Kuo A."/>
            <person name="Riley R."/>
            <person name="Mondo S."/>
            <person name="LaButti K."/>
            <person name="Haridas S."/>
            <person name="Pangalinan J."/>
            <person name="Salamov A.A."/>
            <person name="Simmons B.A."/>
            <person name="Magnuson J.K."/>
            <person name="Chen J."/>
            <person name="Drula E."/>
            <person name="Henrissat B."/>
            <person name="Wiebenga A."/>
            <person name="Lubbers R.J."/>
            <person name="Gomes A.C."/>
            <person name="Macurrencykelacurrency M.R."/>
            <person name="Stajich J."/>
            <person name="Grigoriev I.V."/>
            <person name="Mortensen U.H."/>
            <person name="De vries R.P."/>
            <person name="Baker S.E."/>
            <person name="Andersen M.R."/>
        </authorList>
    </citation>
    <scope>NUCLEOTIDE SEQUENCE [LARGE SCALE GENOMIC DNA]</scope>
    <source>
        <strain evidence="3 4">CBS 756.74</strain>
    </source>
</reference>
<comment type="caution">
    <text evidence="3">The sequence shown here is derived from an EMBL/GenBank/DDBJ whole genome shotgun (WGS) entry which is preliminary data.</text>
</comment>
<keyword evidence="2" id="KW-0472">Membrane</keyword>
<name>A0ABR4JZT1_9EURO</name>
<keyword evidence="4" id="KW-1185">Reference proteome</keyword>
<keyword evidence="2" id="KW-0812">Transmembrane</keyword>
<gene>
    <name evidence="3" type="ORF">BJX68DRAFT_133047</name>
</gene>
<protein>
    <submittedName>
        <fullName evidence="3">Uncharacterized protein</fullName>
    </submittedName>
</protein>
<evidence type="ECO:0000313" key="3">
    <source>
        <dbReference type="EMBL" id="KAL2845587.1"/>
    </source>
</evidence>
<feature type="region of interest" description="Disordered" evidence="1">
    <location>
        <begin position="17"/>
        <end position="38"/>
    </location>
</feature>
<evidence type="ECO:0000256" key="2">
    <source>
        <dbReference type="SAM" id="Phobius"/>
    </source>
</evidence>